<evidence type="ECO:0000313" key="1">
    <source>
        <dbReference type="EMBL" id="MDD9785888.1"/>
    </source>
</evidence>
<sequence>MYQTEFGFFDGDSWETFCQRCLKIRYREDGYQSIPAHYGGDLGIEGYTRSGIVFQCYCPDENYEPKKLYEHQRDKVTKDLKKLVTYEEDLLKFIKDMKIKKWILLTPSYHNKDIVKHCIDKRDEYRKKNMTYLDDEFDVLIQDIEFFLEEMPIAFGMANKRLTIETENIPKEEVVEWEKAQIQEVDNIVRKTTATFLHNSNKNIERKVRIITDKRISDYLNGSKKMRKLQTTFQDQYERLVRVIDIYESTVEENCLYPTEDNKKLFDEIEKELETMLDKEFGDVLDSLLIIELKRYVISDWLMRCPIDFEV</sequence>
<proteinExistence type="predicted"/>
<organism evidence="1 2">
    <name type="scientific">Priestia megaterium</name>
    <name type="common">Bacillus megaterium</name>
    <dbReference type="NCBI Taxonomy" id="1404"/>
    <lineage>
        <taxon>Bacteria</taxon>
        <taxon>Bacillati</taxon>
        <taxon>Bacillota</taxon>
        <taxon>Bacilli</taxon>
        <taxon>Bacillales</taxon>
        <taxon>Bacillaceae</taxon>
        <taxon>Priestia</taxon>
    </lineage>
</organism>
<dbReference type="AlphaFoldDB" id="A0ABD4X037"/>
<protein>
    <submittedName>
        <fullName evidence="1">Uncharacterized protein</fullName>
    </submittedName>
</protein>
<name>A0ABD4X037_PRIMG</name>
<evidence type="ECO:0000313" key="2">
    <source>
        <dbReference type="Proteomes" id="UP001213771"/>
    </source>
</evidence>
<dbReference type="EMBL" id="JARAOX010000219">
    <property type="protein sequence ID" value="MDD9785888.1"/>
    <property type="molecule type" value="Genomic_DNA"/>
</dbReference>
<dbReference type="RefSeq" id="WP_274589356.1">
    <property type="nucleotide sequence ID" value="NZ_JARAOX010000219.1"/>
</dbReference>
<comment type="caution">
    <text evidence="1">The sequence shown here is derived from an EMBL/GenBank/DDBJ whole genome shotgun (WGS) entry which is preliminary data.</text>
</comment>
<accession>A0ABD4X037</accession>
<reference evidence="1 2" key="1">
    <citation type="submission" date="2023-02" db="EMBL/GenBank/DDBJ databases">
        <authorList>
            <person name="Olszewska D."/>
        </authorList>
    </citation>
    <scope>NUCLEOTIDE SEQUENCE [LARGE SCALE GENOMIC DNA]</scope>
    <source>
        <strain evidence="1 2">FDU301</strain>
    </source>
</reference>
<dbReference type="Proteomes" id="UP001213771">
    <property type="component" value="Unassembled WGS sequence"/>
</dbReference>
<gene>
    <name evidence="1" type="ORF">PVE99_26330</name>
</gene>